<dbReference type="PANTHER" id="PTHR43311:SF1">
    <property type="entry name" value="GLUTAMYL-Q TRNA(ASP) SYNTHETASE"/>
    <property type="match status" value="1"/>
</dbReference>
<comment type="function">
    <text evidence="7">Catalyzes the tRNA-independent activation of glutamate in presence of ATP and the subsequent transfer of glutamate onto a tRNA(Asp). Glutamate is transferred on the 2-amino-5-(4,5-dihydroxy-2-cyclopenten-1-yl) moiety of the queuosine in the wobble position of the QUC anticodon.</text>
</comment>
<feature type="binding site" evidence="7">
    <location>
        <position position="253"/>
    </location>
    <ligand>
        <name>ATP</name>
        <dbReference type="ChEBI" id="CHEBI:30616"/>
    </ligand>
</feature>
<feature type="binding site" evidence="7">
    <location>
        <position position="124"/>
    </location>
    <ligand>
        <name>Zn(2+)</name>
        <dbReference type="ChEBI" id="CHEBI:29105"/>
    </ligand>
</feature>
<feature type="domain" description="Glutamyl/glutaminyl-tRNA synthetase class Ib catalytic" evidence="9">
    <location>
        <begin position="10"/>
        <end position="261"/>
    </location>
</feature>
<accession>A0ABX6N3J8</accession>
<dbReference type="SUPFAM" id="SSF52374">
    <property type="entry name" value="Nucleotidylyl transferase"/>
    <property type="match status" value="1"/>
</dbReference>
<keyword evidence="8" id="KW-0648">Protein biosynthesis</keyword>
<evidence type="ECO:0000256" key="5">
    <source>
        <dbReference type="ARBA" id="ARBA00022840"/>
    </source>
</evidence>
<dbReference type="InterPro" id="IPR022380">
    <property type="entry name" value="Glu-Q_tRNA(Asp)_Synthase"/>
</dbReference>
<keyword evidence="4 7" id="KW-0862">Zinc</keyword>
<dbReference type="InterPro" id="IPR000924">
    <property type="entry name" value="Glu/Gln-tRNA-synth"/>
</dbReference>
<organism evidence="10 11">
    <name type="scientific">Limnobacter profundi</name>
    <dbReference type="NCBI Taxonomy" id="2732163"/>
    <lineage>
        <taxon>Bacteria</taxon>
        <taxon>Pseudomonadati</taxon>
        <taxon>Pseudomonadota</taxon>
        <taxon>Betaproteobacteria</taxon>
        <taxon>Burkholderiales</taxon>
        <taxon>Burkholderiaceae</taxon>
        <taxon>Limnobacter</taxon>
    </lineage>
</organism>
<feature type="binding site" evidence="7">
    <location>
        <position position="102"/>
    </location>
    <ligand>
        <name>Zn(2+)</name>
        <dbReference type="ChEBI" id="CHEBI:29105"/>
    </ligand>
</feature>
<dbReference type="Pfam" id="PF00749">
    <property type="entry name" value="tRNA-synt_1c"/>
    <property type="match status" value="1"/>
</dbReference>
<name>A0ABX6N3J8_9BURK</name>
<dbReference type="EMBL" id="CP053084">
    <property type="protein sequence ID" value="QJR28673.1"/>
    <property type="molecule type" value="Genomic_DNA"/>
</dbReference>
<comment type="cofactor">
    <cofactor evidence="7">
        <name>Zn(2+)</name>
        <dbReference type="ChEBI" id="CHEBI:29105"/>
    </cofactor>
    <text evidence="7">Binds 1 zinc ion per subunit.</text>
</comment>
<keyword evidence="5 7" id="KW-0067">ATP-binding</keyword>
<evidence type="ECO:0000256" key="2">
    <source>
        <dbReference type="ARBA" id="ARBA00022723"/>
    </source>
</evidence>
<proteinExistence type="inferred from homology"/>
<feature type="binding site" evidence="7">
    <location>
        <position position="182"/>
    </location>
    <ligand>
        <name>L-glutamate</name>
        <dbReference type="ChEBI" id="CHEBI:29985"/>
    </ligand>
</feature>
<dbReference type="InterPro" id="IPR014729">
    <property type="entry name" value="Rossmann-like_a/b/a_fold"/>
</dbReference>
<protein>
    <recommendedName>
        <fullName evidence="7">Glutamyl-Q tRNA(Asp) synthetase</fullName>
        <shortName evidence="7">Glu-Q-RSs</shortName>
        <ecNumber evidence="7">6.1.1.-</ecNumber>
    </recommendedName>
</protein>
<feature type="binding site" evidence="7">
    <location>
        <position position="128"/>
    </location>
    <ligand>
        <name>Zn(2+)</name>
        <dbReference type="ChEBI" id="CHEBI:29105"/>
    </ligand>
</feature>
<feature type="binding site" evidence="7">
    <location>
        <position position="200"/>
    </location>
    <ligand>
        <name>L-glutamate</name>
        <dbReference type="ChEBI" id="CHEBI:29985"/>
    </ligand>
</feature>
<dbReference type="HAMAP" id="MF_01428">
    <property type="entry name" value="Glu_Q_tRNA_synth"/>
    <property type="match status" value="1"/>
</dbReference>
<gene>
    <name evidence="7 10" type="primary">gluQ</name>
    <name evidence="10" type="ORF">HKT17_02590</name>
</gene>
<dbReference type="NCBIfam" id="NF004314">
    <property type="entry name" value="PRK05710.1-3"/>
    <property type="match status" value="1"/>
</dbReference>
<keyword evidence="3 7" id="KW-0547">Nucleotide-binding</keyword>
<evidence type="ECO:0000313" key="10">
    <source>
        <dbReference type="EMBL" id="QJR28673.1"/>
    </source>
</evidence>
<dbReference type="EC" id="6.1.1.-" evidence="7"/>
<dbReference type="PANTHER" id="PTHR43311">
    <property type="entry name" value="GLUTAMATE--TRNA LIGASE"/>
    <property type="match status" value="1"/>
</dbReference>
<dbReference type="InterPro" id="IPR049940">
    <property type="entry name" value="GluQ/Sye"/>
</dbReference>
<keyword evidence="6 7" id="KW-0030">Aminoacyl-tRNA synthetase</keyword>
<dbReference type="NCBIfam" id="TIGR03838">
    <property type="entry name" value="queuosine_YadB"/>
    <property type="match status" value="1"/>
</dbReference>
<evidence type="ECO:0000256" key="7">
    <source>
        <dbReference type="HAMAP-Rule" id="MF_01428"/>
    </source>
</evidence>
<feature type="binding site" evidence="7">
    <location>
        <begin position="10"/>
        <end position="14"/>
    </location>
    <ligand>
        <name>L-glutamate</name>
        <dbReference type="ChEBI" id="CHEBI:29985"/>
    </ligand>
</feature>
<feature type="binding site" evidence="7">
    <location>
        <position position="46"/>
    </location>
    <ligand>
        <name>L-glutamate</name>
        <dbReference type="ChEBI" id="CHEBI:29985"/>
    </ligand>
</feature>
<feature type="short sequence motif" description="'HIGH' region" evidence="7">
    <location>
        <begin position="13"/>
        <end position="23"/>
    </location>
</feature>
<dbReference type="Proteomes" id="UP000501130">
    <property type="component" value="Chromosome"/>
</dbReference>
<evidence type="ECO:0000256" key="3">
    <source>
        <dbReference type="ARBA" id="ARBA00022741"/>
    </source>
</evidence>
<dbReference type="Gene3D" id="3.40.50.620">
    <property type="entry name" value="HUPs"/>
    <property type="match status" value="1"/>
</dbReference>
<evidence type="ECO:0000259" key="9">
    <source>
        <dbReference type="Pfam" id="PF00749"/>
    </source>
</evidence>
<reference evidence="10 11" key="1">
    <citation type="submission" date="2020-05" db="EMBL/GenBank/DDBJ databases">
        <title>Compete genome of Limnobacter sp. SAORIC-580.</title>
        <authorList>
            <person name="Song J."/>
            <person name="Cho J.-C."/>
        </authorList>
    </citation>
    <scope>NUCLEOTIDE SEQUENCE [LARGE SCALE GENOMIC DNA]</scope>
    <source>
        <strain evidence="10 11">SAORIC-580</strain>
    </source>
</reference>
<comment type="similarity">
    <text evidence="7">Belongs to the class-I aminoacyl-tRNA synthetase family. GluQ subfamily.</text>
</comment>
<evidence type="ECO:0000256" key="1">
    <source>
        <dbReference type="ARBA" id="ARBA00022598"/>
    </source>
</evidence>
<evidence type="ECO:0000313" key="11">
    <source>
        <dbReference type="Proteomes" id="UP000501130"/>
    </source>
</evidence>
<evidence type="ECO:0000256" key="4">
    <source>
        <dbReference type="ARBA" id="ARBA00022833"/>
    </source>
</evidence>
<feature type="binding site" evidence="7">
    <location>
        <position position="104"/>
    </location>
    <ligand>
        <name>Zn(2+)</name>
        <dbReference type="ChEBI" id="CHEBI:29105"/>
    </ligand>
</feature>
<dbReference type="PRINTS" id="PR00987">
    <property type="entry name" value="TRNASYNTHGLU"/>
</dbReference>
<evidence type="ECO:0000256" key="8">
    <source>
        <dbReference type="RuleBase" id="RU363037"/>
    </source>
</evidence>
<keyword evidence="2 7" id="KW-0479">Metal-binding</keyword>
<dbReference type="RefSeq" id="WP_171097598.1">
    <property type="nucleotide sequence ID" value="NZ_CP053084.1"/>
</dbReference>
<feature type="short sequence motif" description="'KMSKS' region" evidence="7">
    <location>
        <begin position="250"/>
        <end position="254"/>
    </location>
</feature>
<evidence type="ECO:0000256" key="6">
    <source>
        <dbReference type="ARBA" id="ARBA00023146"/>
    </source>
</evidence>
<sequence>MPAPAPYIGRFAPSPTGPLHLGSLATALGSFLDAKVHHGQWLLRIEDIDEGRCDKASVEHIVRTLKRHGLQWQGEVWVQSQRHSVYETALKHLNILNLTYPCACTRKEIDDANSQRALGENRIYPGTCRQGMPEGREARAIRFRCPTEPIQWHDHRLGTFNDDLNASSGDFVLKRGDGFWAYHLVVVVDDLASKVTHIVRGEDLADTTARQIAVWKALQGGLDAQTAAQATLIPPSYWHLPVILAEDGQKLSKQTGALAVPEHDPVLNLNTVWQHFGLGKIKATEVTQWLELATLVWANYRAARAAR</sequence>
<keyword evidence="1 7" id="KW-0436">Ligase</keyword>
<dbReference type="InterPro" id="IPR020058">
    <property type="entry name" value="Glu/Gln-tRNA-synth_Ib_cat-dom"/>
</dbReference>
<keyword evidence="11" id="KW-1185">Reference proteome</keyword>